<keyword evidence="3" id="KW-0804">Transcription</keyword>
<reference evidence="7 8" key="1">
    <citation type="submission" date="2019-01" db="EMBL/GenBank/DDBJ databases">
        <authorList>
            <person name="Chen W.-M."/>
        </authorList>
    </citation>
    <scope>NUCLEOTIDE SEQUENCE [LARGE SCALE GENOMIC DNA]</scope>
    <source>
        <strain evidence="7 8">CCP-6</strain>
    </source>
</reference>
<evidence type="ECO:0000256" key="1">
    <source>
        <dbReference type="ARBA" id="ARBA00023015"/>
    </source>
</evidence>
<dbReference type="RefSeq" id="WP_127787938.1">
    <property type="nucleotide sequence ID" value="NZ_SACL01000004.1"/>
</dbReference>
<evidence type="ECO:0000259" key="6">
    <source>
        <dbReference type="PROSITE" id="PS50977"/>
    </source>
</evidence>
<protein>
    <submittedName>
        <fullName evidence="7">TetR/AcrR family transcriptional regulator</fullName>
    </submittedName>
</protein>
<evidence type="ECO:0000256" key="4">
    <source>
        <dbReference type="PROSITE-ProRule" id="PRU00335"/>
    </source>
</evidence>
<dbReference type="FunFam" id="1.10.10.60:FF:000141">
    <property type="entry name" value="TetR family transcriptional regulator"/>
    <property type="match status" value="1"/>
</dbReference>
<dbReference type="GO" id="GO:0000976">
    <property type="term" value="F:transcription cis-regulatory region binding"/>
    <property type="evidence" value="ECO:0007669"/>
    <property type="project" value="TreeGrafter"/>
</dbReference>
<dbReference type="Proteomes" id="UP000282957">
    <property type="component" value="Unassembled WGS sequence"/>
</dbReference>
<evidence type="ECO:0000256" key="3">
    <source>
        <dbReference type="ARBA" id="ARBA00023163"/>
    </source>
</evidence>
<proteinExistence type="predicted"/>
<dbReference type="AlphaFoldDB" id="A0A437MEG8"/>
<feature type="DNA-binding region" description="H-T-H motif" evidence="4">
    <location>
        <begin position="44"/>
        <end position="63"/>
    </location>
</feature>
<evidence type="ECO:0000313" key="8">
    <source>
        <dbReference type="Proteomes" id="UP000282957"/>
    </source>
</evidence>
<gene>
    <name evidence="7" type="ORF">EOD42_12810</name>
</gene>
<dbReference type="PROSITE" id="PS50977">
    <property type="entry name" value="HTH_TETR_2"/>
    <property type="match status" value="1"/>
</dbReference>
<evidence type="ECO:0000313" key="7">
    <source>
        <dbReference type="EMBL" id="RVT96005.1"/>
    </source>
</evidence>
<comment type="caution">
    <text evidence="7">The sequence shown here is derived from an EMBL/GenBank/DDBJ whole genome shotgun (WGS) entry which is preliminary data.</text>
</comment>
<feature type="domain" description="HTH tetR-type" evidence="6">
    <location>
        <begin position="21"/>
        <end position="81"/>
    </location>
</feature>
<dbReference type="InterPro" id="IPR036271">
    <property type="entry name" value="Tet_transcr_reg_TetR-rel_C_sf"/>
</dbReference>
<sequence length="214" mass="23676">MNEAVLEMEGRSTPRHRMSDTERSALLREAAEVVFLRHGYTATSMDEVARQAGMSKRTLYQHYASKAELFEAVMRDCLEPLTLPPDDGLDFRAASSALLTTATRHLLAPRQMAIFRIVSSEGPRTRELAEAFHRAGPGHGANAMQTLMQAEIDAGRLRIKDAHAAAKMLYGMVLGPRHMMVMLGLEEVPDEAEIAMMVKRAVDIFLQGALVQAN</sequence>
<dbReference type="PANTHER" id="PTHR30055:SF234">
    <property type="entry name" value="HTH-TYPE TRANSCRIPTIONAL REGULATOR BETI"/>
    <property type="match status" value="1"/>
</dbReference>
<keyword evidence="8" id="KW-1185">Reference proteome</keyword>
<feature type="compositionally biased region" description="Basic and acidic residues" evidence="5">
    <location>
        <begin position="8"/>
        <end position="21"/>
    </location>
</feature>
<dbReference type="EMBL" id="SACL01000004">
    <property type="protein sequence ID" value="RVT96005.1"/>
    <property type="molecule type" value="Genomic_DNA"/>
</dbReference>
<dbReference type="GO" id="GO:0003700">
    <property type="term" value="F:DNA-binding transcription factor activity"/>
    <property type="evidence" value="ECO:0007669"/>
    <property type="project" value="TreeGrafter"/>
</dbReference>
<organism evidence="7 8">
    <name type="scientific">Rhodovarius crocodyli</name>
    <dbReference type="NCBI Taxonomy" id="1979269"/>
    <lineage>
        <taxon>Bacteria</taxon>
        <taxon>Pseudomonadati</taxon>
        <taxon>Pseudomonadota</taxon>
        <taxon>Alphaproteobacteria</taxon>
        <taxon>Acetobacterales</taxon>
        <taxon>Roseomonadaceae</taxon>
        <taxon>Rhodovarius</taxon>
    </lineage>
</organism>
<dbReference type="Pfam" id="PF14246">
    <property type="entry name" value="TetR_C_7"/>
    <property type="match status" value="1"/>
</dbReference>
<dbReference type="InterPro" id="IPR050109">
    <property type="entry name" value="HTH-type_TetR-like_transc_reg"/>
</dbReference>
<dbReference type="InterPro" id="IPR039536">
    <property type="entry name" value="TetR_C_Proteobacteria"/>
</dbReference>
<evidence type="ECO:0000256" key="5">
    <source>
        <dbReference type="SAM" id="MobiDB-lite"/>
    </source>
</evidence>
<evidence type="ECO:0000256" key="2">
    <source>
        <dbReference type="ARBA" id="ARBA00023125"/>
    </source>
</evidence>
<dbReference type="SUPFAM" id="SSF48498">
    <property type="entry name" value="Tetracyclin repressor-like, C-terminal domain"/>
    <property type="match status" value="1"/>
</dbReference>
<name>A0A437MEG8_9PROT</name>
<dbReference type="InterPro" id="IPR001647">
    <property type="entry name" value="HTH_TetR"/>
</dbReference>
<dbReference type="SUPFAM" id="SSF46689">
    <property type="entry name" value="Homeodomain-like"/>
    <property type="match status" value="1"/>
</dbReference>
<dbReference type="Pfam" id="PF00440">
    <property type="entry name" value="TetR_N"/>
    <property type="match status" value="1"/>
</dbReference>
<keyword evidence="1" id="KW-0805">Transcription regulation</keyword>
<dbReference type="Gene3D" id="1.10.357.10">
    <property type="entry name" value="Tetracycline Repressor, domain 2"/>
    <property type="match status" value="1"/>
</dbReference>
<dbReference type="PRINTS" id="PR00455">
    <property type="entry name" value="HTHTETR"/>
</dbReference>
<keyword evidence="2 4" id="KW-0238">DNA-binding</keyword>
<dbReference type="PANTHER" id="PTHR30055">
    <property type="entry name" value="HTH-TYPE TRANSCRIPTIONAL REGULATOR RUTR"/>
    <property type="match status" value="1"/>
</dbReference>
<dbReference type="InterPro" id="IPR009057">
    <property type="entry name" value="Homeodomain-like_sf"/>
</dbReference>
<accession>A0A437MEG8</accession>
<feature type="region of interest" description="Disordered" evidence="5">
    <location>
        <begin position="1"/>
        <end position="21"/>
    </location>
</feature>
<dbReference type="OrthoDB" id="7584337at2"/>